<evidence type="ECO:0000313" key="3">
    <source>
        <dbReference type="Proteomes" id="UP001299546"/>
    </source>
</evidence>
<feature type="domain" description="Alpha/beta hydrolase fold-3" evidence="1">
    <location>
        <begin position="32"/>
        <end position="133"/>
    </location>
</feature>
<dbReference type="EMBL" id="JAJCIS010000019">
    <property type="protein sequence ID" value="MCB7389128.1"/>
    <property type="molecule type" value="Genomic_DNA"/>
</dbReference>
<comment type="caution">
    <text evidence="2">The sequence shown here is derived from an EMBL/GenBank/DDBJ whole genome shotgun (WGS) entry which is preliminary data.</text>
</comment>
<dbReference type="InterPro" id="IPR013094">
    <property type="entry name" value="AB_hydrolase_3"/>
</dbReference>
<dbReference type="GO" id="GO:0016787">
    <property type="term" value="F:hydrolase activity"/>
    <property type="evidence" value="ECO:0007669"/>
    <property type="project" value="UniProtKB-KW"/>
</dbReference>
<name>A0ABS8DL33_9FIRM</name>
<proteinExistence type="predicted"/>
<evidence type="ECO:0000259" key="1">
    <source>
        <dbReference type="Pfam" id="PF07859"/>
    </source>
</evidence>
<keyword evidence="3" id="KW-1185">Reference proteome</keyword>
<evidence type="ECO:0000313" key="2">
    <source>
        <dbReference type="EMBL" id="MCB7389128.1"/>
    </source>
</evidence>
<keyword evidence="2" id="KW-0378">Hydrolase</keyword>
<dbReference type="RefSeq" id="WP_066730651.1">
    <property type="nucleotide sequence ID" value="NZ_JAJCIQ010000004.1"/>
</dbReference>
<organism evidence="2 3">
    <name type="scientific">Bariatricus massiliensis</name>
    <dbReference type="NCBI Taxonomy" id="1745713"/>
    <lineage>
        <taxon>Bacteria</taxon>
        <taxon>Bacillati</taxon>
        <taxon>Bacillota</taxon>
        <taxon>Clostridia</taxon>
        <taxon>Lachnospirales</taxon>
        <taxon>Lachnospiraceae</taxon>
        <taxon>Bariatricus</taxon>
    </lineage>
</organism>
<gene>
    <name evidence="2" type="ORF">LIZ65_17735</name>
</gene>
<sequence>MTEQKNIILGREPYFKQATIYSNPQISPKACILYFHGGGLLYGSREDLPRLHINMFTDAGFLIIAFDYPLAPAAKLEFILSDVVGSINDYIQSCEKYCRVKLPYFLWGRSAGAYLCLLAAACEKVAQPPLGILSYYGYGFLDGNWFNMPSNYYCSLPSVSPSCLTALPPEIHATGDLDTHYSAYVYGRQSGTWKSLFYEGREKYFFLDYSLRTCNMLPCPLFCAHSINDTDVPYSEFLELCCKYNAQRFVASRDTHDFDRFEKDSVTLQLLQNSIEFMESHLDRQTVSHPKI</sequence>
<protein>
    <submittedName>
        <fullName evidence="2">Alpha/beta hydrolase</fullName>
    </submittedName>
</protein>
<dbReference type="Proteomes" id="UP001299546">
    <property type="component" value="Unassembled WGS sequence"/>
</dbReference>
<accession>A0ABS8DL33</accession>
<dbReference type="Pfam" id="PF07859">
    <property type="entry name" value="Abhydrolase_3"/>
    <property type="match status" value="1"/>
</dbReference>
<dbReference type="Gene3D" id="3.40.50.1820">
    <property type="entry name" value="alpha/beta hydrolase"/>
    <property type="match status" value="1"/>
</dbReference>
<dbReference type="SUPFAM" id="SSF53474">
    <property type="entry name" value="alpha/beta-Hydrolases"/>
    <property type="match status" value="1"/>
</dbReference>
<reference evidence="2 3" key="1">
    <citation type="submission" date="2021-10" db="EMBL/GenBank/DDBJ databases">
        <title>Collection of gut derived symbiotic bacterial strains cultured from healthy donors.</title>
        <authorList>
            <person name="Lin H."/>
            <person name="Littmann E."/>
            <person name="Kohout C."/>
            <person name="Pamer E.G."/>
        </authorList>
    </citation>
    <scope>NUCLEOTIDE SEQUENCE [LARGE SCALE GENOMIC DNA]</scope>
    <source>
        <strain evidence="2 3">DFI.1.165</strain>
    </source>
</reference>
<dbReference type="InterPro" id="IPR029058">
    <property type="entry name" value="AB_hydrolase_fold"/>
</dbReference>